<gene>
    <name evidence="3" type="ORF">QQ020_16845</name>
</gene>
<proteinExistence type="predicted"/>
<evidence type="ECO:0000313" key="4">
    <source>
        <dbReference type="Proteomes" id="UP001172083"/>
    </source>
</evidence>
<comment type="caution">
    <text evidence="3">The sequence shown here is derived from an EMBL/GenBank/DDBJ whole genome shotgun (WGS) entry which is preliminary data.</text>
</comment>
<dbReference type="Gene3D" id="2.60.40.2060">
    <property type="match status" value="1"/>
</dbReference>
<dbReference type="InterPro" id="IPR024278">
    <property type="entry name" value="DUF3823_N"/>
</dbReference>
<sequence length="228" mass="24434">MRKITYIILSAVLIGLVGTGCNEIDDVDPPSSLVQGTLMYNNQAVAVEQSQIWFNLIQSGFAFESDLQMAVDQDGHYSALLFNGNYRVEIGGSAPYSFQGGATSMDLNVSDNQTFDISVVPFFFIPETSASYSISGNTLTATFTVEQPDAAKTLDEVAVFVGDTRIVDASINQDVVIESVAAGDLPGMTGISINVDISGLNKNYVFVRAGARAAGAPWNYSLTQKMNK</sequence>
<dbReference type="Gene3D" id="2.60.40.1120">
    <property type="entry name" value="Carboxypeptidase-like, regulatory domain"/>
    <property type="match status" value="1"/>
</dbReference>
<evidence type="ECO:0000259" key="2">
    <source>
        <dbReference type="Pfam" id="PF18003"/>
    </source>
</evidence>
<feature type="domain" description="DUF3823" evidence="1">
    <location>
        <begin position="33"/>
        <end position="119"/>
    </location>
</feature>
<dbReference type="InterPro" id="IPR041186">
    <property type="entry name" value="DUF3823_C"/>
</dbReference>
<feature type="domain" description="DUF3823" evidence="2">
    <location>
        <begin position="130"/>
        <end position="222"/>
    </location>
</feature>
<reference evidence="3" key="1">
    <citation type="submission" date="2023-06" db="EMBL/GenBank/DDBJ databases">
        <title>Genomic of Agaribacillus aureum.</title>
        <authorList>
            <person name="Wang G."/>
        </authorList>
    </citation>
    <scope>NUCLEOTIDE SEQUENCE</scope>
    <source>
        <strain evidence="3">BMA12</strain>
    </source>
</reference>
<dbReference type="EMBL" id="JAUJEB010000003">
    <property type="protein sequence ID" value="MDN5213743.1"/>
    <property type="molecule type" value="Genomic_DNA"/>
</dbReference>
<dbReference type="Pfam" id="PF12866">
    <property type="entry name" value="DUF3823"/>
    <property type="match status" value="1"/>
</dbReference>
<dbReference type="PROSITE" id="PS51257">
    <property type="entry name" value="PROKAR_LIPOPROTEIN"/>
    <property type="match status" value="1"/>
</dbReference>
<dbReference type="Proteomes" id="UP001172083">
    <property type="component" value="Unassembled WGS sequence"/>
</dbReference>
<dbReference type="RefSeq" id="WP_346759081.1">
    <property type="nucleotide sequence ID" value="NZ_JAUJEB010000003.1"/>
</dbReference>
<name>A0ABT8L7R3_9BACT</name>
<keyword evidence="4" id="KW-1185">Reference proteome</keyword>
<evidence type="ECO:0000313" key="3">
    <source>
        <dbReference type="EMBL" id="MDN5213743.1"/>
    </source>
</evidence>
<organism evidence="3 4">
    <name type="scientific">Agaribacillus aureus</name>
    <dbReference type="NCBI Taxonomy" id="3051825"/>
    <lineage>
        <taxon>Bacteria</taxon>
        <taxon>Pseudomonadati</taxon>
        <taxon>Bacteroidota</taxon>
        <taxon>Cytophagia</taxon>
        <taxon>Cytophagales</taxon>
        <taxon>Splendidivirgaceae</taxon>
        <taxon>Agaribacillus</taxon>
    </lineage>
</organism>
<dbReference type="Pfam" id="PF18003">
    <property type="entry name" value="DUF3823_C"/>
    <property type="match status" value="1"/>
</dbReference>
<protein>
    <submittedName>
        <fullName evidence="3">DUF3823 domain-containing protein</fullName>
    </submittedName>
</protein>
<accession>A0ABT8L7R3</accession>
<evidence type="ECO:0000259" key="1">
    <source>
        <dbReference type="Pfam" id="PF12866"/>
    </source>
</evidence>